<sequence length="372" mass="41522">MSAERYPSVPSLVGDSVRSIKGTGTEPVTRSDPRNDVKILNKLHDTVANHNQSQQLSGSSYTSVEDLNKEGALLTDEVDLELSHVDGKVQRKDGEVDFNIADRKLGESELEKQRKRKLMLLKQKQKNRELSSTSLSRMDIQSSSSQTSLTHLDDETKEELDRVSRSQERERQRGSQMVSPTRGSDGLVRNSYGEYIKSTCNRPHLARGDSYQSSSNESENNLIDSAATPSERSGRTSFRRRLSTEYLRSLSRSLSRDPSKSTTRTNAITPSHSNNAGNYTTSAPPSHHVVAIPGGDFIDNEKTRTVDQSLEDELYSTNNYSISQVELAQAANKTLLNEAFDEEEEEGALLDDQGNEEHDRELERAAIKVEES</sequence>
<evidence type="ECO:0000313" key="2">
    <source>
        <dbReference type="EMBL" id="KTB00583.1"/>
    </source>
</evidence>
<gene>
    <name evidence="2" type="ORF">AO440_001294</name>
</gene>
<dbReference type="VEuPathDB" id="FungiDB:GWK60_F04301"/>
<organism evidence="2 3">
    <name type="scientific">Candida glabrata</name>
    <name type="common">Yeast</name>
    <name type="synonym">Torulopsis glabrata</name>
    <dbReference type="NCBI Taxonomy" id="5478"/>
    <lineage>
        <taxon>Eukaryota</taxon>
        <taxon>Fungi</taxon>
        <taxon>Dikarya</taxon>
        <taxon>Ascomycota</taxon>
        <taxon>Saccharomycotina</taxon>
        <taxon>Saccharomycetes</taxon>
        <taxon>Saccharomycetales</taxon>
        <taxon>Saccharomycetaceae</taxon>
        <taxon>Nakaseomyces</taxon>
    </lineage>
</organism>
<feature type="compositionally biased region" description="Polar residues" evidence="1">
    <location>
        <begin position="262"/>
        <end position="284"/>
    </location>
</feature>
<dbReference type="VEuPathDB" id="FungiDB:GVI51_F04323"/>
<accession>A0A0W0C9N4</accession>
<feature type="compositionally biased region" description="Low complexity" evidence="1">
    <location>
        <begin position="244"/>
        <end position="253"/>
    </location>
</feature>
<reference evidence="2 3" key="1">
    <citation type="submission" date="2015-10" db="EMBL/GenBank/DDBJ databases">
        <title>Draft genomes sequences of Candida glabrata isolates 1A, 1B, 2A, 2B, 3A and 3B.</title>
        <authorList>
            <person name="Haavelsrud O.E."/>
            <person name="Gaustad P."/>
        </authorList>
    </citation>
    <scope>NUCLEOTIDE SEQUENCE [LARGE SCALE GENOMIC DNA]</scope>
    <source>
        <strain evidence="2">910700640</strain>
    </source>
</reference>
<feature type="region of interest" description="Disordered" evidence="1">
    <location>
        <begin position="342"/>
        <end position="372"/>
    </location>
</feature>
<name>A0A0W0C9N4_CANGB</name>
<dbReference type="VEuPathDB" id="FungiDB:CAGL0F04697g"/>
<proteinExistence type="predicted"/>
<feature type="compositionally biased region" description="Basic and acidic residues" evidence="1">
    <location>
        <begin position="151"/>
        <end position="173"/>
    </location>
</feature>
<dbReference type="VEuPathDB" id="FungiDB:B1J91_F04697g"/>
<dbReference type="Proteomes" id="UP000054886">
    <property type="component" value="Unassembled WGS sequence"/>
</dbReference>
<comment type="caution">
    <text evidence="2">The sequence shown here is derived from an EMBL/GenBank/DDBJ whole genome shotgun (WGS) entry which is preliminary data.</text>
</comment>
<dbReference type="EMBL" id="LLZZ01000137">
    <property type="protein sequence ID" value="KTB00583.1"/>
    <property type="molecule type" value="Genomic_DNA"/>
</dbReference>
<feature type="compositionally biased region" description="Low complexity" evidence="1">
    <location>
        <begin position="134"/>
        <end position="150"/>
    </location>
</feature>
<dbReference type="VEuPathDB" id="FungiDB:GW608_F04301"/>
<feature type="compositionally biased region" description="Basic and acidic residues" evidence="1">
    <location>
        <begin position="355"/>
        <end position="372"/>
    </location>
</feature>
<evidence type="ECO:0000313" key="3">
    <source>
        <dbReference type="Proteomes" id="UP000054886"/>
    </source>
</evidence>
<feature type="region of interest" description="Disordered" evidence="1">
    <location>
        <begin position="121"/>
        <end position="288"/>
    </location>
</feature>
<evidence type="ECO:0000256" key="1">
    <source>
        <dbReference type="SAM" id="MobiDB-lite"/>
    </source>
</evidence>
<protein>
    <submittedName>
        <fullName evidence="2">Uncharacterized protein</fullName>
    </submittedName>
</protein>
<dbReference type="AlphaFoldDB" id="A0A0W0C9N4"/>
<feature type="region of interest" description="Disordered" evidence="1">
    <location>
        <begin position="1"/>
        <end position="35"/>
    </location>
</feature>